<sequence>MNYIKKTAILMLVIAMFASNLACQLIPVNEMSKAELLSENDQTNGLEFQDATINLFSGEQLK</sequence>
<dbReference type="AlphaFoldDB" id="A0A382XNE8"/>
<dbReference type="EMBL" id="UINC01169230">
    <property type="protein sequence ID" value="SVD72662.1"/>
    <property type="molecule type" value="Genomic_DNA"/>
</dbReference>
<reference evidence="1" key="1">
    <citation type="submission" date="2018-05" db="EMBL/GenBank/DDBJ databases">
        <authorList>
            <person name="Lanie J.A."/>
            <person name="Ng W.-L."/>
            <person name="Kazmierczak K.M."/>
            <person name="Andrzejewski T.M."/>
            <person name="Davidsen T.M."/>
            <person name="Wayne K.J."/>
            <person name="Tettelin H."/>
            <person name="Glass J.I."/>
            <person name="Rusch D."/>
            <person name="Podicherti R."/>
            <person name="Tsui H.-C.T."/>
            <person name="Winkler M.E."/>
        </authorList>
    </citation>
    <scope>NUCLEOTIDE SEQUENCE</scope>
</reference>
<evidence type="ECO:0000313" key="1">
    <source>
        <dbReference type="EMBL" id="SVD72662.1"/>
    </source>
</evidence>
<feature type="non-terminal residue" evidence="1">
    <location>
        <position position="62"/>
    </location>
</feature>
<protein>
    <submittedName>
        <fullName evidence="1">Uncharacterized protein</fullName>
    </submittedName>
</protein>
<gene>
    <name evidence="1" type="ORF">METZ01_LOCUS425516</name>
</gene>
<proteinExistence type="predicted"/>
<name>A0A382XNE8_9ZZZZ</name>
<organism evidence="1">
    <name type="scientific">marine metagenome</name>
    <dbReference type="NCBI Taxonomy" id="408172"/>
    <lineage>
        <taxon>unclassified sequences</taxon>
        <taxon>metagenomes</taxon>
        <taxon>ecological metagenomes</taxon>
    </lineage>
</organism>
<accession>A0A382XNE8</accession>